<evidence type="ECO:0000256" key="5">
    <source>
        <dbReference type="ARBA" id="ARBA00023242"/>
    </source>
</evidence>
<keyword evidence="5" id="KW-0539">Nucleus</keyword>
<dbReference type="AlphaFoldDB" id="A0A507DG80"/>
<organism evidence="7 8">
    <name type="scientific">Synchytrium endobioticum</name>
    <dbReference type="NCBI Taxonomy" id="286115"/>
    <lineage>
        <taxon>Eukaryota</taxon>
        <taxon>Fungi</taxon>
        <taxon>Fungi incertae sedis</taxon>
        <taxon>Chytridiomycota</taxon>
        <taxon>Chytridiomycota incertae sedis</taxon>
        <taxon>Chytridiomycetes</taxon>
        <taxon>Synchytriales</taxon>
        <taxon>Synchytriaceae</taxon>
        <taxon>Synchytrium</taxon>
    </lineage>
</organism>
<dbReference type="InterPro" id="IPR009072">
    <property type="entry name" value="Histone-fold"/>
</dbReference>
<evidence type="ECO:0000256" key="4">
    <source>
        <dbReference type="ARBA" id="ARBA00023163"/>
    </source>
</evidence>
<dbReference type="GO" id="GO:0051123">
    <property type="term" value="P:RNA polymerase II preinitiation complex assembly"/>
    <property type="evidence" value="ECO:0007669"/>
    <property type="project" value="TreeGrafter"/>
</dbReference>
<dbReference type="InterPro" id="IPR037796">
    <property type="entry name" value="TAF6"/>
</dbReference>
<dbReference type="PANTHER" id="PTHR10221">
    <property type="entry name" value="TRANSCRIPTION INITIATION FACTOR TFIID SUBUNIT 6"/>
    <property type="match status" value="1"/>
</dbReference>
<evidence type="ECO:0000313" key="7">
    <source>
        <dbReference type="EMBL" id="TPX50546.1"/>
    </source>
</evidence>
<feature type="domain" description="TATA box binding protein associated factor (TAF) histone-like fold" evidence="6">
    <location>
        <begin position="2"/>
        <end position="65"/>
    </location>
</feature>
<keyword evidence="3" id="KW-0805">Transcription regulation</keyword>
<dbReference type="CDD" id="cd08050">
    <property type="entry name" value="TAF6C"/>
    <property type="match status" value="1"/>
</dbReference>
<dbReference type="InterPro" id="IPR011442">
    <property type="entry name" value="TAF6_C"/>
</dbReference>
<evidence type="ECO:0000259" key="6">
    <source>
        <dbReference type="SMART" id="SM00803"/>
    </source>
</evidence>
<dbReference type="GO" id="GO:0000124">
    <property type="term" value="C:SAGA complex"/>
    <property type="evidence" value="ECO:0007669"/>
    <property type="project" value="InterPro"/>
</dbReference>
<name>A0A507DG80_9FUNG</name>
<dbReference type="GO" id="GO:0016251">
    <property type="term" value="F:RNA polymerase II general transcription initiation factor activity"/>
    <property type="evidence" value="ECO:0007669"/>
    <property type="project" value="InterPro"/>
</dbReference>
<proteinExistence type="inferred from homology"/>
<comment type="similarity">
    <text evidence="2">Belongs to the TAF6 family.</text>
</comment>
<comment type="caution">
    <text evidence="7">The sequence shown here is derived from an EMBL/GenBank/DDBJ whole genome shotgun (WGS) entry which is preliminary data.</text>
</comment>
<sequence length="430" mass="47817">MSIFSTDTVQFITESAGVTVRPEVATRLLADAEYRLREIICEAAKFMRHGKRRKLTTEDINQALRVRNVEPLYGYGPGTNSKFRSTSTAHKLFYAADHEVDLEEVIAAPLPPVPLSVQYTGHWLAINGVQPSIVQNPTPAELRANSLKAAGVTTKSDPSNGITTVENAPTVKQTLSRELQVYFEKITEFIMGEDVKLRQVAITGVAEDPGIQALIPYFVEFIEETVTKNLRKLEVLWSMMRLMRALLTNPNLFVEPYLHKMIPIVMTCLVGKRLSESPSENHWALRDYSAGLLSHLCITYSTTYSTIQPRITKTLLKTYLEALKPRQSHYGAIVGLGKLGMETVKLVIVPHVKVFGDVVLGPDLNDASGLKKDEAQKCYDALKGVLIEHARQALKDEKLTDPRAMPSAPAYSTLYGIWAQDVYQVISTSG</sequence>
<dbReference type="InterPro" id="IPR016024">
    <property type="entry name" value="ARM-type_fold"/>
</dbReference>
<dbReference type="Gene3D" id="1.25.40.770">
    <property type="entry name" value="TAF6, C-terminal HEAT repeat domain"/>
    <property type="match status" value="1"/>
</dbReference>
<dbReference type="GO" id="GO:0046982">
    <property type="term" value="F:protein heterodimerization activity"/>
    <property type="evidence" value="ECO:0007669"/>
    <property type="project" value="InterPro"/>
</dbReference>
<dbReference type="GO" id="GO:0003713">
    <property type="term" value="F:transcription coactivator activity"/>
    <property type="evidence" value="ECO:0007669"/>
    <property type="project" value="TreeGrafter"/>
</dbReference>
<keyword evidence="4" id="KW-0804">Transcription</keyword>
<dbReference type="FunFam" id="1.25.40.770:FF:000001">
    <property type="entry name" value="Transcription initiation factor TFIID subunit 6"/>
    <property type="match status" value="1"/>
</dbReference>
<evidence type="ECO:0000256" key="3">
    <source>
        <dbReference type="ARBA" id="ARBA00023015"/>
    </source>
</evidence>
<dbReference type="GO" id="GO:0005669">
    <property type="term" value="C:transcription factor TFIID complex"/>
    <property type="evidence" value="ECO:0007669"/>
    <property type="project" value="InterPro"/>
</dbReference>
<dbReference type="Pfam" id="PF07571">
    <property type="entry name" value="TAF6_C"/>
    <property type="match status" value="1"/>
</dbReference>
<dbReference type="InterPro" id="IPR046344">
    <property type="entry name" value="TAF6_C_sf"/>
</dbReference>
<protein>
    <recommendedName>
        <fullName evidence="6">TATA box binding protein associated factor (TAF) histone-like fold domain-containing protein</fullName>
    </recommendedName>
</protein>
<dbReference type="InterPro" id="IPR004823">
    <property type="entry name" value="TAF_TATA-bd_Histone-like_dom"/>
</dbReference>
<accession>A0A507DG80</accession>
<dbReference type="SMART" id="SM00803">
    <property type="entry name" value="TAF"/>
    <property type="match status" value="1"/>
</dbReference>
<dbReference type="Gene3D" id="1.10.20.10">
    <property type="entry name" value="Histone, subunit A"/>
    <property type="match status" value="1"/>
</dbReference>
<dbReference type="PANTHER" id="PTHR10221:SF9">
    <property type="entry name" value="TRANSCRIPTION INITIATION FACTOR TFIID SUBUNIT 6"/>
    <property type="match status" value="1"/>
</dbReference>
<evidence type="ECO:0000256" key="1">
    <source>
        <dbReference type="ARBA" id="ARBA00004123"/>
    </source>
</evidence>
<dbReference type="SUPFAM" id="SSF48371">
    <property type="entry name" value="ARM repeat"/>
    <property type="match status" value="1"/>
</dbReference>
<dbReference type="Pfam" id="PF02969">
    <property type="entry name" value="TAF"/>
    <property type="match status" value="1"/>
</dbReference>
<gene>
    <name evidence="7" type="ORF">SeLEV6574_g00825</name>
</gene>
<dbReference type="OrthoDB" id="361039at2759"/>
<dbReference type="EMBL" id="QEAM01000016">
    <property type="protein sequence ID" value="TPX50546.1"/>
    <property type="molecule type" value="Genomic_DNA"/>
</dbReference>
<dbReference type="VEuPathDB" id="FungiDB:SeMB42_g00667"/>
<comment type="subcellular location">
    <subcellularLocation>
        <location evidence="1">Nucleus</location>
    </subcellularLocation>
</comment>
<dbReference type="GO" id="GO:0046695">
    <property type="term" value="C:SLIK (SAGA-like) complex"/>
    <property type="evidence" value="ECO:0007669"/>
    <property type="project" value="InterPro"/>
</dbReference>
<evidence type="ECO:0000256" key="2">
    <source>
        <dbReference type="ARBA" id="ARBA00007688"/>
    </source>
</evidence>
<dbReference type="Proteomes" id="UP000320475">
    <property type="component" value="Unassembled WGS sequence"/>
</dbReference>
<reference evidence="7 8" key="1">
    <citation type="journal article" date="2019" name="Sci. Rep.">
        <title>Comparative genomics of chytrid fungi reveal insights into the obligate biotrophic and pathogenic lifestyle of Synchytrium endobioticum.</title>
        <authorList>
            <person name="van de Vossenberg B.T.L.H."/>
            <person name="Warris S."/>
            <person name="Nguyen H.D.T."/>
            <person name="van Gent-Pelzer M.P.E."/>
            <person name="Joly D.L."/>
            <person name="van de Geest H.C."/>
            <person name="Bonants P.J.M."/>
            <person name="Smith D.S."/>
            <person name="Levesque C.A."/>
            <person name="van der Lee T.A.J."/>
        </authorList>
    </citation>
    <scope>NUCLEOTIDE SEQUENCE [LARGE SCALE GENOMIC DNA]</scope>
    <source>
        <strain evidence="7 8">LEV6574</strain>
    </source>
</reference>
<evidence type="ECO:0000313" key="8">
    <source>
        <dbReference type="Proteomes" id="UP000320475"/>
    </source>
</evidence>
<dbReference type="CDD" id="cd22931">
    <property type="entry name" value="HFD_TAF6"/>
    <property type="match status" value="1"/>
</dbReference>
<dbReference type="SUPFAM" id="SSF47113">
    <property type="entry name" value="Histone-fold"/>
    <property type="match status" value="1"/>
</dbReference>